<reference evidence="3 4" key="1">
    <citation type="submission" date="2019-11" db="EMBL/GenBank/DDBJ databases">
        <title>Type strains purchased from KCTC, JCM and DSMZ.</title>
        <authorList>
            <person name="Lu H."/>
        </authorList>
    </citation>
    <scope>NUCLEOTIDE SEQUENCE [LARGE SCALE GENOMIC DNA]</scope>
    <source>
        <strain evidence="3 4">KCTC 42409</strain>
    </source>
</reference>
<evidence type="ECO:0000313" key="3">
    <source>
        <dbReference type="EMBL" id="MTW03064.1"/>
    </source>
</evidence>
<feature type="chain" id="PRO_5026677289" evidence="1">
    <location>
        <begin position="27"/>
        <end position="269"/>
    </location>
</feature>
<dbReference type="OrthoDB" id="9112061at2"/>
<proteinExistence type="predicted"/>
<feature type="domain" description="AB hydrolase-1" evidence="2">
    <location>
        <begin position="42"/>
        <end position="261"/>
    </location>
</feature>
<dbReference type="Proteomes" id="UP000484015">
    <property type="component" value="Unassembled WGS sequence"/>
</dbReference>
<comment type="caution">
    <text evidence="3">The sequence shown here is derived from an EMBL/GenBank/DDBJ whole genome shotgun (WGS) entry which is preliminary data.</text>
</comment>
<dbReference type="EMBL" id="WNLA01000007">
    <property type="protein sequence ID" value="MTW03064.1"/>
    <property type="molecule type" value="Genomic_DNA"/>
</dbReference>
<dbReference type="PANTHER" id="PTHR37017">
    <property type="entry name" value="AB HYDROLASE-1 DOMAIN-CONTAINING PROTEIN-RELATED"/>
    <property type="match status" value="1"/>
</dbReference>
<dbReference type="PANTHER" id="PTHR37017:SF11">
    <property type="entry name" value="ESTERASE_LIPASE_THIOESTERASE DOMAIN-CONTAINING PROTEIN"/>
    <property type="match status" value="1"/>
</dbReference>
<name>A0A6L6Q0V2_9BURK</name>
<dbReference type="GO" id="GO:0016787">
    <property type="term" value="F:hydrolase activity"/>
    <property type="evidence" value="ECO:0007669"/>
    <property type="project" value="UniProtKB-KW"/>
</dbReference>
<dbReference type="Pfam" id="PF12697">
    <property type="entry name" value="Abhydrolase_6"/>
    <property type="match status" value="1"/>
</dbReference>
<gene>
    <name evidence="3" type="ORF">GM668_13310</name>
</gene>
<sequence>MNATKLLSAITFAVSAAFAALPQAHAEGSITAAQGTPAKPTIVFVHGAFADSSSWDGVAKKLAGKGYPVLSVANPLRGVGADARYAANVIQSVKGPVVLVGHSYGGMVISKAAENNPDVKALVYVAAFAPEQGETVAGLAHKFPGSTLGQALADPVSLDDGKDLYIRQDKFRAQFAADVPAPQAALMAAGQRPIAVAALEEPATGTAWKQLPSYFVYGSGDRNIPSEAFRFMAQRAGAKDVREVKGASHVVMVSHPDVVAQVIEEAAVR</sequence>
<dbReference type="InterPro" id="IPR029058">
    <property type="entry name" value="AB_hydrolase_fold"/>
</dbReference>
<keyword evidence="1" id="KW-0732">Signal</keyword>
<protein>
    <submittedName>
        <fullName evidence="3">Alpha/beta fold hydrolase</fullName>
    </submittedName>
</protein>
<dbReference type="RefSeq" id="WP_155439443.1">
    <property type="nucleotide sequence ID" value="NZ_WNLA01000007.1"/>
</dbReference>
<keyword evidence="4" id="KW-1185">Reference proteome</keyword>
<organism evidence="3 4">
    <name type="scientific">Pseudoduganella ginsengisoli</name>
    <dbReference type="NCBI Taxonomy" id="1462440"/>
    <lineage>
        <taxon>Bacteria</taxon>
        <taxon>Pseudomonadati</taxon>
        <taxon>Pseudomonadota</taxon>
        <taxon>Betaproteobacteria</taxon>
        <taxon>Burkholderiales</taxon>
        <taxon>Oxalobacteraceae</taxon>
        <taxon>Telluria group</taxon>
        <taxon>Pseudoduganella</taxon>
    </lineage>
</organism>
<dbReference type="InterPro" id="IPR052897">
    <property type="entry name" value="Sec-Metab_Biosynth_Hydrolase"/>
</dbReference>
<dbReference type="InterPro" id="IPR000073">
    <property type="entry name" value="AB_hydrolase_1"/>
</dbReference>
<evidence type="ECO:0000259" key="2">
    <source>
        <dbReference type="Pfam" id="PF12697"/>
    </source>
</evidence>
<dbReference type="Gene3D" id="3.40.50.1820">
    <property type="entry name" value="alpha/beta hydrolase"/>
    <property type="match status" value="1"/>
</dbReference>
<feature type="signal peptide" evidence="1">
    <location>
        <begin position="1"/>
        <end position="26"/>
    </location>
</feature>
<keyword evidence="3" id="KW-0378">Hydrolase</keyword>
<dbReference type="AlphaFoldDB" id="A0A6L6Q0V2"/>
<evidence type="ECO:0000256" key="1">
    <source>
        <dbReference type="SAM" id="SignalP"/>
    </source>
</evidence>
<accession>A0A6L6Q0V2</accession>
<dbReference type="SUPFAM" id="SSF53474">
    <property type="entry name" value="alpha/beta-Hydrolases"/>
    <property type="match status" value="1"/>
</dbReference>
<evidence type="ECO:0000313" key="4">
    <source>
        <dbReference type="Proteomes" id="UP000484015"/>
    </source>
</evidence>